<sequence length="569" mass="59769">MALHERDTVPRDDSSQASSKDAGSIQSYSETDSLLSPVTAASTPNYKSTATFPDVESAQNDQVQDETTAKVTKSAAVIVSLLLIGVFISYADGTLVLATYGTIASEFRALGDASWLTTSYSLAMCAVQPLTGKISDIYGRKPVLLISYGFFVIGCVLTGLSQTMWQTVMGRVVAGIGGAGMSVMVSVLIVDLVPLIHVAAWRSYVNVVGTIGRSIGGPLGGLLADTIGWRWSFIGQGPLMLFAIALVAYKLPTRSLSDEPIQAKDGPSKLRRIDFVGAFLLTGTIAAFLGSLSLGGQALPWSHPTVLGLLLGSVVLGAIFVMYEVKVAAEPIFPPALAVQRDVAASYAINALQLSAQVGMMYSVPLYFCVTQGSSNTIAGLHLFPAVFGNTTGGLLAGWLITRTGHYKYLLTFSTISSIFSYTMLLTTWHSNHLSLAASLSIFPGGFGLGITAACAFIALTVSVQKREMGMATAGMYLMSSIGMVVGVALCAGVQNSSLGEALAGLELDGTIVRQVMEDVGSVKDLPGDIKVQVIDAYVKSLGASHAVSVGLSSLAFLLSLAVRERKIR</sequence>
<evidence type="ECO:0000256" key="4">
    <source>
        <dbReference type="ARBA" id="ARBA00023136"/>
    </source>
</evidence>
<feature type="compositionally biased region" description="Polar residues" evidence="5">
    <location>
        <begin position="15"/>
        <end position="40"/>
    </location>
</feature>
<evidence type="ECO:0000313" key="9">
    <source>
        <dbReference type="Proteomes" id="UP000297777"/>
    </source>
</evidence>
<feature type="transmembrane region" description="Helical" evidence="6">
    <location>
        <begin position="544"/>
        <end position="563"/>
    </location>
</feature>
<gene>
    <name evidence="8" type="ORF">BTUL_0242g00090</name>
</gene>
<feature type="transmembrane region" description="Helical" evidence="6">
    <location>
        <begin position="474"/>
        <end position="495"/>
    </location>
</feature>
<feature type="transmembrane region" description="Helical" evidence="6">
    <location>
        <begin position="172"/>
        <end position="196"/>
    </location>
</feature>
<dbReference type="Proteomes" id="UP000297777">
    <property type="component" value="Unassembled WGS sequence"/>
</dbReference>
<keyword evidence="3 6" id="KW-1133">Transmembrane helix</keyword>
<accession>A0A4Z1E6T4</accession>
<dbReference type="InterPro" id="IPR005829">
    <property type="entry name" value="Sugar_transporter_CS"/>
</dbReference>
<keyword evidence="2 6" id="KW-0812">Transmembrane</keyword>
<feature type="transmembrane region" description="Helical" evidence="6">
    <location>
        <begin position="442"/>
        <end position="462"/>
    </location>
</feature>
<organism evidence="8 9">
    <name type="scientific">Botrytis tulipae</name>
    <dbReference type="NCBI Taxonomy" id="87230"/>
    <lineage>
        <taxon>Eukaryota</taxon>
        <taxon>Fungi</taxon>
        <taxon>Dikarya</taxon>
        <taxon>Ascomycota</taxon>
        <taxon>Pezizomycotina</taxon>
        <taxon>Leotiomycetes</taxon>
        <taxon>Helotiales</taxon>
        <taxon>Sclerotiniaceae</taxon>
        <taxon>Botrytis</taxon>
    </lineage>
</organism>
<feature type="transmembrane region" description="Helical" evidence="6">
    <location>
        <begin position="380"/>
        <end position="402"/>
    </location>
</feature>
<dbReference type="PROSITE" id="PS50850">
    <property type="entry name" value="MFS"/>
    <property type="match status" value="1"/>
</dbReference>
<comment type="caution">
    <text evidence="8">The sequence shown here is derived from an EMBL/GenBank/DDBJ whole genome shotgun (WGS) entry which is preliminary data.</text>
</comment>
<feature type="transmembrane region" description="Helical" evidence="6">
    <location>
        <begin position="409"/>
        <end position="430"/>
    </location>
</feature>
<feature type="transmembrane region" description="Helical" evidence="6">
    <location>
        <begin position="306"/>
        <end position="323"/>
    </location>
</feature>
<evidence type="ECO:0000256" key="5">
    <source>
        <dbReference type="SAM" id="MobiDB-lite"/>
    </source>
</evidence>
<reference evidence="8 9" key="1">
    <citation type="submission" date="2017-12" db="EMBL/GenBank/DDBJ databases">
        <title>Comparative genomics of Botrytis spp.</title>
        <authorList>
            <person name="Valero-Jimenez C.A."/>
            <person name="Tapia P."/>
            <person name="Veloso J."/>
            <person name="Silva-Moreno E."/>
            <person name="Staats M."/>
            <person name="Valdes J.H."/>
            <person name="Van Kan J.A.L."/>
        </authorList>
    </citation>
    <scope>NUCLEOTIDE SEQUENCE [LARGE SCALE GENOMIC DNA]</scope>
    <source>
        <strain evidence="8 9">Bt9001</strain>
    </source>
</reference>
<dbReference type="PANTHER" id="PTHR23501">
    <property type="entry name" value="MAJOR FACILITATOR SUPERFAMILY"/>
    <property type="match status" value="1"/>
</dbReference>
<dbReference type="PROSITE" id="PS00216">
    <property type="entry name" value="SUGAR_TRANSPORT_1"/>
    <property type="match status" value="1"/>
</dbReference>
<dbReference type="PANTHER" id="PTHR23501:SF33">
    <property type="entry name" value="MAJOR FACILITATOR SUPERFAMILY (MFS) PROFILE DOMAIN-CONTAINING PROTEIN"/>
    <property type="match status" value="1"/>
</dbReference>
<dbReference type="SUPFAM" id="SSF103473">
    <property type="entry name" value="MFS general substrate transporter"/>
    <property type="match status" value="1"/>
</dbReference>
<dbReference type="Pfam" id="PF07690">
    <property type="entry name" value="MFS_1"/>
    <property type="match status" value="1"/>
</dbReference>
<keyword evidence="9" id="KW-1185">Reference proteome</keyword>
<keyword evidence="4 6" id="KW-0472">Membrane</keyword>
<protein>
    <recommendedName>
        <fullName evidence="7">Major facilitator superfamily (MFS) profile domain-containing protein</fullName>
    </recommendedName>
</protein>
<evidence type="ECO:0000259" key="7">
    <source>
        <dbReference type="PROSITE" id="PS50850"/>
    </source>
</evidence>
<feature type="transmembrane region" description="Helical" evidence="6">
    <location>
        <begin position="75"/>
        <end position="101"/>
    </location>
</feature>
<dbReference type="InterPro" id="IPR020846">
    <property type="entry name" value="MFS_dom"/>
</dbReference>
<feature type="compositionally biased region" description="Basic and acidic residues" evidence="5">
    <location>
        <begin position="1"/>
        <end position="14"/>
    </location>
</feature>
<dbReference type="OrthoDB" id="6770063at2759"/>
<feature type="transmembrane region" description="Helical" evidence="6">
    <location>
        <begin position="273"/>
        <end position="294"/>
    </location>
</feature>
<dbReference type="InterPro" id="IPR036259">
    <property type="entry name" value="MFS_trans_sf"/>
</dbReference>
<feature type="region of interest" description="Disordered" evidence="5">
    <location>
        <begin position="1"/>
        <end position="40"/>
    </location>
</feature>
<comment type="subcellular location">
    <subcellularLocation>
        <location evidence="1">Membrane</location>
        <topology evidence="1">Multi-pass membrane protein</topology>
    </subcellularLocation>
</comment>
<proteinExistence type="predicted"/>
<feature type="domain" description="Major facilitator superfamily (MFS) profile" evidence="7">
    <location>
        <begin position="78"/>
        <end position="568"/>
    </location>
</feature>
<name>A0A4Z1E6T4_9HELO</name>
<evidence type="ECO:0000256" key="6">
    <source>
        <dbReference type="SAM" id="Phobius"/>
    </source>
</evidence>
<evidence type="ECO:0000256" key="1">
    <source>
        <dbReference type="ARBA" id="ARBA00004141"/>
    </source>
</evidence>
<feature type="transmembrane region" description="Helical" evidence="6">
    <location>
        <begin position="344"/>
        <end position="368"/>
    </location>
</feature>
<evidence type="ECO:0000313" key="8">
    <source>
        <dbReference type="EMBL" id="TGO07844.1"/>
    </source>
</evidence>
<dbReference type="InterPro" id="IPR011701">
    <property type="entry name" value="MFS"/>
</dbReference>
<dbReference type="Gene3D" id="1.20.1720.10">
    <property type="entry name" value="Multidrug resistance protein D"/>
    <property type="match status" value="1"/>
</dbReference>
<dbReference type="GO" id="GO:0000329">
    <property type="term" value="C:fungal-type vacuole membrane"/>
    <property type="evidence" value="ECO:0007669"/>
    <property type="project" value="TreeGrafter"/>
</dbReference>
<dbReference type="EMBL" id="PQXH01000242">
    <property type="protein sequence ID" value="TGO07844.1"/>
    <property type="molecule type" value="Genomic_DNA"/>
</dbReference>
<evidence type="ECO:0000256" key="2">
    <source>
        <dbReference type="ARBA" id="ARBA00022692"/>
    </source>
</evidence>
<evidence type="ECO:0000256" key="3">
    <source>
        <dbReference type="ARBA" id="ARBA00022989"/>
    </source>
</evidence>
<feature type="transmembrane region" description="Helical" evidence="6">
    <location>
        <begin position="143"/>
        <end position="160"/>
    </location>
</feature>
<dbReference type="Gene3D" id="1.20.1250.20">
    <property type="entry name" value="MFS general substrate transporter like domains"/>
    <property type="match status" value="1"/>
</dbReference>
<feature type="transmembrane region" description="Helical" evidence="6">
    <location>
        <begin position="233"/>
        <end position="252"/>
    </location>
</feature>
<dbReference type="GO" id="GO:0015174">
    <property type="term" value="F:basic amino acid transmembrane transporter activity"/>
    <property type="evidence" value="ECO:0007669"/>
    <property type="project" value="TreeGrafter"/>
</dbReference>
<dbReference type="AlphaFoldDB" id="A0A4Z1E6T4"/>